<dbReference type="InterPro" id="IPR011990">
    <property type="entry name" value="TPR-like_helical_dom_sf"/>
</dbReference>
<protein>
    <submittedName>
        <fullName evidence="2">Tetratricopeptide repeat protein</fullName>
    </submittedName>
</protein>
<dbReference type="InterPro" id="IPR006597">
    <property type="entry name" value="Sel1-like"/>
</dbReference>
<comment type="caution">
    <text evidence="2">The sequence shown here is derived from an EMBL/GenBank/DDBJ whole genome shotgun (WGS) entry which is preliminary data.</text>
</comment>
<dbReference type="PANTHER" id="PTHR11102:SF160">
    <property type="entry name" value="ERAD-ASSOCIATED E3 UBIQUITIN-PROTEIN LIGASE COMPONENT HRD3"/>
    <property type="match status" value="1"/>
</dbReference>
<keyword evidence="3" id="KW-1185">Reference proteome</keyword>
<keyword evidence="1" id="KW-0732">Signal</keyword>
<dbReference type="Gene3D" id="1.25.40.10">
    <property type="entry name" value="Tetratricopeptide repeat domain"/>
    <property type="match status" value="2"/>
</dbReference>
<evidence type="ECO:0000313" key="2">
    <source>
        <dbReference type="EMBL" id="MFG6459079.1"/>
    </source>
</evidence>
<dbReference type="SUPFAM" id="SSF81901">
    <property type="entry name" value="HCP-like"/>
    <property type="match status" value="2"/>
</dbReference>
<name>A0ABW7GAT7_9BURK</name>
<evidence type="ECO:0000256" key="1">
    <source>
        <dbReference type="SAM" id="SignalP"/>
    </source>
</evidence>
<feature type="signal peptide" evidence="1">
    <location>
        <begin position="1"/>
        <end position="21"/>
    </location>
</feature>
<dbReference type="SMART" id="SM00671">
    <property type="entry name" value="SEL1"/>
    <property type="match status" value="7"/>
</dbReference>
<evidence type="ECO:0000313" key="3">
    <source>
        <dbReference type="Proteomes" id="UP001606305"/>
    </source>
</evidence>
<proteinExistence type="predicted"/>
<organism evidence="2 3">
    <name type="scientific">Pelomonas nitida</name>
    <dbReference type="NCBI Taxonomy" id="3299027"/>
    <lineage>
        <taxon>Bacteria</taxon>
        <taxon>Pseudomonadati</taxon>
        <taxon>Pseudomonadota</taxon>
        <taxon>Betaproteobacteria</taxon>
        <taxon>Burkholderiales</taxon>
        <taxon>Sphaerotilaceae</taxon>
        <taxon>Roseateles</taxon>
    </lineage>
</organism>
<dbReference type="RefSeq" id="WP_394490704.1">
    <property type="nucleotide sequence ID" value="NZ_JBIGIA010000018.1"/>
</dbReference>
<dbReference type="Pfam" id="PF08238">
    <property type="entry name" value="Sel1"/>
    <property type="match status" value="6"/>
</dbReference>
<feature type="chain" id="PRO_5045105334" evidence="1">
    <location>
        <begin position="22"/>
        <end position="344"/>
    </location>
</feature>
<dbReference type="EMBL" id="JBIGIA010000018">
    <property type="protein sequence ID" value="MFG6459079.1"/>
    <property type="molecule type" value="Genomic_DNA"/>
</dbReference>
<dbReference type="InterPro" id="IPR050767">
    <property type="entry name" value="Sel1_AlgK"/>
</dbReference>
<sequence length="344" mass="37452">MKLVHLVVAVWLAAAGKVAHAMPPPIDPVRQAAELEERASVLRPVAEAGDVEVQWQLAQLLRWGRPQEALAWLRKAAAQGHEEALMQLTDMLLADQADKPALQEALDRLRQASAQGTVSAQVKLGNALGFPYAGIAVNEAESAHWYRQAAEAGDLWAQVYLAQALRAGRGTAKDEHEAVKWFGMAAHKGDGLAQFYLAEMLQRGQGTAKDEAAAASWYLKAVKGIAGPQIAAYALGRCFEFGLGVHQDFQQAAHWYETGARANDRRSQRKFARFLQAGKGLAREPVQAYAWLSLALNGEIDKEEGEELAATLTPAQLAEARRLAAQWRPGEAMGPSRLKLARTP</sequence>
<gene>
    <name evidence="2" type="ORF">ACG00X_19780</name>
</gene>
<accession>A0ABW7GAT7</accession>
<reference evidence="2 3" key="1">
    <citation type="submission" date="2024-09" db="EMBL/GenBank/DDBJ databases">
        <title>Novel species of the genus Pelomonas and Roseateles isolated from streams.</title>
        <authorList>
            <person name="Lu H."/>
        </authorList>
    </citation>
    <scope>NUCLEOTIDE SEQUENCE [LARGE SCALE GENOMIC DNA]</scope>
    <source>
        <strain evidence="2 3">BYS96W</strain>
    </source>
</reference>
<dbReference type="Proteomes" id="UP001606305">
    <property type="component" value="Unassembled WGS sequence"/>
</dbReference>
<dbReference type="PANTHER" id="PTHR11102">
    <property type="entry name" value="SEL-1-LIKE PROTEIN"/>
    <property type="match status" value="1"/>
</dbReference>